<organism evidence="1 2">
    <name type="scientific">Oleoguttula mirabilis</name>
    <dbReference type="NCBI Taxonomy" id="1507867"/>
    <lineage>
        <taxon>Eukaryota</taxon>
        <taxon>Fungi</taxon>
        <taxon>Dikarya</taxon>
        <taxon>Ascomycota</taxon>
        <taxon>Pezizomycotina</taxon>
        <taxon>Dothideomycetes</taxon>
        <taxon>Dothideomycetidae</taxon>
        <taxon>Mycosphaerellales</taxon>
        <taxon>Teratosphaeriaceae</taxon>
        <taxon>Oleoguttula</taxon>
    </lineage>
</organism>
<sequence length="336" mass="37690">MESPVARVLGTTELLEAIFLDVDLQTLLLSQRTSTFFRSTIVGSTRLQRALFFKQDPQGTSSDGSERPRRNPLLHWRRFGRLRIPGLPQKIWKLYVEKGLLVVISKADADWPGLKHSPAGDETASWRRMFLQHSPKEMIGADAYLEGLNIWVFHKGSSHTIGYHKQAKDRALDQKAQSTEAEPGMASPTEKVVATAELLEAILLNLDTKTLLLSQRTCRAFRDTIAGSTQLQRALFFQQSPDADARRVVNPLLRRGDFFDGPRPELVPLHLAIAGARTSVYINNQQRHDGTAAGASWTRMYLHRRFGDGTLTLGGLVQEFVELCGRTGRYLVDTVK</sequence>
<dbReference type="CDD" id="cd09917">
    <property type="entry name" value="F-box_SF"/>
    <property type="match status" value="1"/>
</dbReference>
<evidence type="ECO:0000313" key="2">
    <source>
        <dbReference type="Proteomes" id="UP001324427"/>
    </source>
</evidence>
<dbReference type="EMBL" id="JAVFHQ010000066">
    <property type="protein sequence ID" value="KAK4540515.1"/>
    <property type="molecule type" value="Genomic_DNA"/>
</dbReference>
<dbReference type="SUPFAM" id="SSF81383">
    <property type="entry name" value="F-box domain"/>
    <property type="match status" value="1"/>
</dbReference>
<comment type="caution">
    <text evidence="1">The sequence shown here is derived from an EMBL/GenBank/DDBJ whole genome shotgun (WGS) entry which is preliminary data.</text>
</comment>
<evidence type="ECO:0000313" key="1">
    <source>
        <dbReference type="EMBL" id="KAK4540515.1"/>
    </source>
</evidence>
<proteinExistence type="predicted"/>
<dbReference type="InterPro" id="IPR036047">
    <property type="entry name" value="F-box-like_dom_sf"/>
</dbReference>
<dbReference type="AlphaFoldDB" id="A0AAV9J801"/>
<accession>A0AAV9J801</accession>
<reference evidence="1 2" key="1">
    <citation type="submission" date="2021-11" db="EMBL/GenBank/DDBJ databases">
        <title>Black yeast isolated from Biological Soil Crust.</title>
        <authorList>
            <person name="Kurbessoian T."/>
        </authorList>
    </citation>
    <scope>NUCLEOTIDE SEQUENCE [LARGE SCALE GENOMIC DNA]</scope>
    <source>
        <strain evidence="1 2">CCFEE 5522</strain>
    </source>
</reference>
<protein>
    <recommendedName>
        <fullName evidence="3">F-box domain-containing protein</fullName>
    </recommendedName>
</protein>
<evidence type="ECO:0008006" key="3">
    <source>
        <dbReference type="Google" id="ProtNLM"/>
    </source>
</evidence>
<name>A0AAV9J801_9PEZI</name>
<dbReference type="Proteomes" id="UP001324427">
    <property type="component" value="Unassembled WGS sequence"/>
</dbReference>
<gene>
    <name evidence="1" type="ORF">LTR36_009153</name>
</gene>
<keyword evidence="2" id="KW-1185">Reference proteome</keyword>